<evidence type="ECO:0000313" key="1">
    <source>
        <dbReference type="EMBL" id="RNA25109.1"/>
    </source>
</evidence>
<proteinExistence type="predicted"/>
<organism evidence="1 2">
    <name type="scientific">Brachionus plicatilis</name>
    <name type="common">Marine rotifer</name>
    <name type="synonym">Brachionus muelleri</name>
    <dbReference type="NCBI Taxonomy" id="10195"/>
    <lineage>
        <taxon>Eukaryota</taxon>
        <taxon>Metazoa</taxon>
        <taxon>Spiralia</taxon>
        <taxon>Gnathifera</taxon>
        <taxon>Rotifera</taxon>
        <taxon>Eurotatoria</taxon>
        <taxon>Monogononta</taxon>
        <taxon>Pseudotrocha</taxon>
        <taxon>Ploima</taxon>
        <taxon>Brachionidae</taxon>
        <taxon>Brachionus</taxon>
    </lineage>
</organism>
<dbReference type="AlphaFoldDB" id="A0A3M7RNP7"/>
<keyword evidence="2" id="KW-1185">Reference proteome</keyword>
<accession>A0A3M7RNP7</accession>
<gene>
    <name evidence="1" type="ORF">BpHYR1_027381</name>
</gene>
<sequence length="96" mass="11055">MNNNLRTAQIVNQPNLDSDKNFYQGDVLCILYELEDKIFASNLMNNSPIFDFVQKDCLQFIHIPNHLIQSSSLLHSLYVASSDFTECEPGDLRFIK</sequence>
<protein>
    <submittedName>
        <fullName evidence="1">Uncharacterized protein</fullName>
    </submittedName>
</protein>
<comment type="caution">
    <text evidence="1">The sequence shown here is derived from an EMBL/GenBank/DDBJ whole genome shotgun (WGS) entry which is preliminary data.</text>
</comment>
<dbReference type="EMBL" id="REGN01002975">
    <property type="protein sequence ID" value="RNA25109.1"/>
    <property type="molecule type" value="Genomic_DNA"/>
</dbReference>
<evidence type="ECO:0000313" key="2">
    <source>
        <dbReference type="Proteomes" id="UP000276133"/>
    </source>
</evidence>
<feature type="non-terminal residue" evidence="1">
    <location>
        <position position="96"/>
    </location>
</feature>
<name>A0A3M7RNP7_BRAPC</name>
<dbReference type="Proteomes" id="UP000276133">
    <property type="component" value="Unassembled WGS sequence"/>
</dbReference>
<dbReference type="OrthoDB" id="2163411at2759"/>
<reference evidence="1 2" key="1">
    <citation type="journal article" date="2018" name="Sci. Rep.">
        <title>Genomic signatures of local adaptation to the degree of environmental predictability in rotifers.</title>
        <authorList>
            <person name="Franch-Gras L."/>
            <person name="Hahn C."/>
            <person name="Garcia-Roger E.M."/>
            <person name="Carmona M.J."/>
            <person name="Serra M."/>
            <person name="Gomez A."/>
        </authorList>
    </citation>
    <scope>NUCLEOTIDE SEQUENCE [LARGE SCALE GENOMIC DNA]</scope>
    <source>
        <strain evidence="1">HYR1</strain>
    </source>
</reference>